<gene>
    <name evidence="3" type="ORF">K435DRAFT_872280</name>
</gene>
<name>A0A4S8L202_DENBC</name>
<protein>
    <submittedName>
        <fullName evidence="3">Uncharacterized protein</fullName>
    </submittedName>
</protein>
<accession>A0A4S8L202</accession>
<dbReference type="AlphaFoldDB" id="A0A4S8L202"/>
<reference evidence="3 4" key="1">
    <citation type="journal article" date="2019" name="Nat. Ecol. Evol.">
        <title>Megaphylogeny resolves global patterns of mushroom evolution.</title>
        <authorList>
            <person name="Varga T."/>
            <person name="Krizsan K."/>
            <person name="Foldi C."/>
            <person name="Dima B."/>
            <person name="Sanchez-Garcia M."/>
            <person name="Sanchez-Ramirez S."/>
            <person name="Szollosi G.J."/>
            <person name="Szarkandi J.G."/>
            <person name="Papp V."/>
            <person name="Albert L."/>
            <person name="Andreopoulos W."/>
            <person name="Angelini C."/>
            <person name="Antonin V."/>
            <person name="Barry K.W."/>
            <person name="Bougher N.L."/>
            <person name="Buchanan P."/>
            <person name="Buyck B."/>
            <person name="Bense V."/>
            <person name="Catcheside P."/>
            <person name="Chovatia M."/>
            <person name="Cooper J."/>
            <person name="Damon W."/>
            <person name="Desjardin D."/>
            <person name="Finy P."/>
            <person name="Geml J."/>
            <person name="Haridas S."/>
            <person name="Hughes K."/>
            <person name="Justo A."/>
            <person name="Karasinski D."/>
            <person name="Kautmanova I."/>
            <person name="Kiss B."/>
            <person name="Kocsube S."/>
            <person name="Kotiranta H."/>
            <person name="LaButti K.M."/>
            <person name="Lechner B.E."/>
            <person name="Liimatainen K."/>
            <person name="Lipzen A."/>
            <person name="Lukacs Z."/>
            <person name="Mihaltcheva S."/>
            <person name="Morgado L.N."/>
            <person name="Niskanen T."/>
            <person name="Noordeloos M.E."/>
            <person name="Ohm R.A."/>
            <person name="Ortiz-Santana B."/>
            <person name="Ovrebo C."/>
            <person name="Racz N."/>
            <person name="Riley R."/>
            <person name="Savchenko A."/>
            <person name="Shiryaev A."/>
            <person name="Soop K."/>
            <person name="Spirin V."/>
            <person name="Szebenyi C."/>
            <person name="Tomsovsky M."/>
            <person name="Tulloss R.E."/>
            <person name="Uehling J."/>
            <person name="Grigoriev I.V."/>
            <person name="Vagvolgyi C."/>
            <person name="Papp T."/>
            <person name="Martin F.M."/>
            <person name="Miettinen O."/>
            <person name="Hibbett D.S."/>
            <person name="Nagy L.G."/>
        </authorList>
    </citation>
    <scope>NUCLEOTIDE SEQUENCE [LARGE SCALE GENOMIC DNA]</scope>
    <source>
        <strain evidence="3 4">CBS 962.96</strain>
    </source>
</reference>
<feature type="chain" id="PRO_5021020696" evidence="2">
    <location>
        <begin position="21"/>
        <end position="164"/>
    </location>
</feature>
<dbReference type="Proteomes" id="UP000297245">
    <property type="component" value="Unassembled WGS sequence"/>
</dbReference>
<keyword evidence="4" id="KW-1185">Reference proteome</keyword>
<keyword evidence="2" id="KW-0732">Signal</keyword>
<proteinExistence type="predicted"/>
<feature type="region of interest" description="Disordered" evidence="1">
    <location>
        <begin position="98"/>
        <end position="164"/>
    </location>
</feature>
<organism evidence="3 4">
    <name type="scientific">Dendrothele bispora (strain CBS 962.96)</name>
    <dbReference type="NCBI Taxonomy" id="1314807"/>
    <lineage>
        <taxon>Eukaryota</taxon>
        <taxon>Fungi</taxon>
        <taxon>Dikarya</taxon>
        <taxon>Basidiomycota</taxon>
        <taxon>Agaricomycotina</taxon>
        <taxon>Agaricomycetes</taxon>
        <taxon>Agaricomycetidae</taxon>
        <taxon>Agaricales</taxon>
        <taxon>Agaricales incertae sedis</taxon>
        <taxon>Dendrothele</taxon>
    </lineage>
</organism>
<feature type="signal peptide" evidence="2">
    <location>
        <begin position="1"/>
        <end position="20"/>
    </location>
</feature>
<dbReference type="EMBL" id="ML179730">
    <property type="protein sequence ID" value="THU82456.1"/>
    <property type="molecule type" value="Genomic_DNA"/>
</dbReference>
<feature type="compositionally biased region" description="Basic and acidic residues" evidence="1">
    <location>
        <begin position="110"/>
        <end position="139"/>
    </location>
</feature>
<evidence type="ECO:0000256" key="2">
    <source>
        <dbReference type="SAM" id="SignalP"/>
    </source>
</evidence>
<evidence type="ECO:0000313" key="3">
    <source>
        <dbReference type="EMBL" id="THU82456.1"/>
    </source>
</evidence>
<evidence type="ECO:0000256" key="1">
    <source>
        <dbReference type="SAM" id="MobiDB-lite"/>
    </source>
</evidence>
<sequence>MSKSLYNGFSLCLFLPPFLSFLSQTKHPSPSFPETIFPLPACVIVQFLPIEILKKRTSALFATLLVSLLSSSVYGSLIPVASDSNDSIQPARDIQSLEERKMLHGRGTKKQRDLVPDWNRDEEEAKRFNADWKMDEEAKSSQLIGRGMSRRPRGSKLIGKERRK</sequence>
<evidence type="ECO:0000313" key="4">
    <source>
        <dbReference type="Proteomes" id="UP000297245"/>
    </source>
</evidence>